<dbReference type="AlphaFoldDB" id="K0RV69"/>
<dbReference type="EMBL" id="AGNL01039395">
    <property type="protein sequence ID" value="EJK52681.1"/>
    <property type="molecule type" value="Genomic_DNA"/>
</dbReference>
<organism evidence="2 3">
    <name type="scientific">Thalassiosira oceanica</name>
    <name type="common">Marine diatom</name>
    <dbReference type="NCBI Taxonomy" id="159749"/>
    <lineage>
        <taxon>Eukaryota</taxon>
        <taxon>Sar</taxon>
        <taxon>Stramenopiles</taxon>
        <taxon>Ochrophyta</taxon>
        <taxon>Bacillariophyta</taxon>
        <taxon>Coscinodiscophyceae</taxon>
        <taxon>Thalassiosirophycidae</taxon>
        <taxon>Thalassiosirales</taxon>
        <taxon>Thalassiosiraceae</taxon>
        <taxon>Thalassiosira</taxon>
    </lineage>
</organism>
<sequence>MTARGRKRTDLTTTGQHQLALDPYHRWQTLPNQRGCSFETCRGSAWKGRSRPARAPRGATSEPTVLVQAADREERGEDFRRLDVGVEERVTARWSERGVEAGGCGDQGPGDAALRHGFPQRAKEAMLGPGPQWTPKNEERPRHFAGGAVKWRACPRRGREKKRRRADPTPGGQRRP</sequence>
<evidence type="ECO:0000256" key="1">
    <source>
        <dbReference type="SAM" id="MobiDB-lite"/>
    </source>
</evidence>
<protein>
    <submittedName>
        <fullName evidence="2">Uncharacterized protein</fullName>
    </submittedName>
</protein>
<reference evidence="2 3" key="1">
    <citation type="journal article" date="2012" name="Genome Biol.">
        <title>Genome and low-iron response of an oceanic diatom adapted to chronic iron limitation.</title>
        <authorList>
            <person name="Lommer M."/>
            <person name="Specht M."/>
            <person name="Roy A.S."/>
            <person name="Kraemer L."/>
            <person name="Andreson R."/>
            <person name="Gutowska M.A."/>
            <person name="Wolf J."/>
            <person name="Bergner S.V."/>
            <person name="Schilhabel M.B."/>
            <person name="Klostermeier U.C."/>
            <person name="Beiko R.G."/>
            <person name="Rosenstiel P."/>
            <person name="Hippler M."/>
            <person name="Laroche J."/>
        </authorList>
    </citation>
    <scope>NUCLEOTIDE SEQUENCE [LARGE SCALE GENOMIC DNA]</scope>
    <source>
        <strain evidence="2 3">CCMP1005</strain>
    </source>
</reference>
<comment type="caution">
    <text evidence="2">The sequence shown here is derived from an EMBL/GenBank/DDBJ whole genome shotgun (WGS) entry which is preliminary data.</text>
</comment>
<dbReference type="Proteomes" id="UP000266841">
    <property type="component" value="Unassembled WGS sequence"/>
</dbReference>
<feature type="region of interest" description="Disordered" evidence="1">
    <location>
        <begin position="124"/>
        <end position="176"/>
    </location>
</feature>
<feature type="compositionally biased region" description="Basic residues" evidence="1">
    <location>
        <begin position="153"/>
        <end position="165"/>
    </location>
</feature>
<evidence type="ECO:0000313" key="2">
    <source>
        <dbReference type="EMBL" id="EJK52681.1"/>
    </source>
</evidence>
<evidence type="ECO:0000313" key="3">
    <source>
        <dbReference type="Proteomes" id="UP000266841"/>
    </source>
</evidence>
<accession>K0RV69</accession>
<keyword evidence="3" id="KW-1185">Reference proteome</keyword>
<proteinExistence type="predicted"/>
<gene>
    <name evidence="2" type="ORF">THAOC_28017</name>
</gene>
<feature type="region of interest" description="Disordered" evidence="1">
    <location>
        <begin position="43"/>
        <end position="62"/>
    </location>
</feature>
<name>K0RV69_THAOC</name>